<reference evidence="2 3" key="1">
    <citation type="submission" date="2018-01" db="EMBL/GenBank/DDBJ databases">
        <title>Genomic Encyclopedia of Archaeal and Bacterial Type Strains, Phase II (KMG-II): from individual species to whole genera.</title>
        <authorList>
            <person name="Goeker M."/>
        </authorList>
    </citation>
    <scope>NUCLEOTIDE SEQUENCE [LARGE SCALE GENOMIC DNA]</scope>
    <source>
        <strain evidence="2 3">DSM 12048</strain>
    </source>
</reference>
<sequence length="245" mass="27600">MKNEFRSAPLTASALNPKVLRITVTPFIAELPQDAMGGSTRSEFARRPLTLRWRGKSVDADLPTYKGTGRPRGFIRHRGEFTRAFFEESGAEAGDIVIFERLGTHEFRLHLEKPDGRRVLGSESIPRNEDRIRRWAMRETRPDQQEFRRKIAERDGLRCAISGCEIAEILDAAHLFPRAAGGSDDPRNGIILRADLHRLFDAGLLTLDHEGRAVVSATVEDHEYRRFNGLVASSGVDFSSHEKLP</sequence>
<proteinExistence type="predicted"/>
<evidence type="ECO:0000259" key="1">
    <source>
        <dbReference type="Pfam" id="PF13391"/>
    </source>
</evidence>
<organism evidence="2 3">
    <name type="scientific">Albidovulum inexpectatum</name>
    <dbReference type="NCBI Taxonomy" id="196587"/>
    <lineage>
        <taxon>Bacteria</taxon>
        <taxon>Pseudomonadati</taxon>
        <taxon>Pseudomonadota</taxon>
        <taxon>Alphaproteobacteria</taxon>
        <taxon>Rhodobacterales</taxon>
        <taxon>Paracoccaceae</taxon>
        <taxon>Albidovulum</taxon>
    </lineage>
</organism>
<comment type="caution">
    <text evidence="2">The sequence shown here is derived from an EMBL/GenBank/DDBJ whole genome shotgun (WGS) entry which is preliminary data.</text>
</comment>
<name>A0A2S5JDC8_9RHOB</name>
<keyword evidence="2" id="KW-0540">Nuclease</keyword>
<protein>
    <submittedName>
        <fullName evidence="2">HNH endonuclease</fullName>
    </submittedName>
</protein>
<evidence type="ECO:0000313" key="3">
    <source>
        <dbReference type="Proteomes" id="UP000239736"/>
    </source>
</evidence>
<keyword evidence="3" id="KW-1185">Reference proteome</keyword>
<dbReference type="Pfam" id="PF13391">
    <property type="entry name" value="HNH_2"/>
    <property type="match status" value="1"/>
</dbReference>
<keyword evidence="2" id="KW-0378">Hydrolase</keyword>
<dbReference type="EMBL" id="PRDS01000016">
    <property type="protein sequence ID" value="PPB79408.1"/>
    <property type="molecule type" value="Genomic_DNA"/>
</dbReference>
<dbReference type="InterPro" id="IPR003615">
    <property type="entry name" value="HNH_nuc"/>
</dbReference>
<gene>
    <name evidence="2" type="ORF">LV82_02919</name>
</gene>
<keyword evidence="2" id="KW-0255">Endonuclease</keyword>
<dbReference type="OrthoDB" id="529575at2"/>
<dbReference type="Proteomes" id="UP000239736">
    <property type="component" value="Unassembled WGS sequence"/>
</dbReference>
<evidence type="ECO:0000313" key="2">
    <source>
        <dbReference type="EMBL" id="PPB79408.1"/>
    </source>
</evidence>
<dbReference type="AlphaFoldDB" id="A0A2S5JDC8"/>
<accession>A0A2S5JDC8</accession>
<dbReference type="GO" id="GO:0004519">
    <property type="term" value="F:endonuclease activity"/>
    <property type="evidence" value="ECO:0007669"/>
    <property type="project" value="UniProtKB-KW"/>
</dbReference>
<dbReference type="RefSeq" id="WP_104072893.1">
    <property type="nucleotide sequence ID" value="NZ_PRDS01000016.1"/>
</dbReference>
<feature type="domain" description="HNH nuclease" evidence="1">
    <location>
        <begin position="159"/>
        <end position="208"/>
    </location>
</feature>